<dbReference type="Proteomes" id="UP000034050">
    <property type="component" value="Unassembled WGS sequence"/>
</dbReference>
<dbReference type="SUPFAM" id="SSF53756">
    <property type="entry name" value="UDP-Glycosyltransferase/glycogen phosphorylase"/>
    <property type="match status" value="1"/>
</dbReference>
<accession>A0A0G1EX62</accession>
<dbReference type="STRING" id="1618446.UV61_C0002G0282"/>
<dbReference type="GO" id="GO:0016757">
    <property type="term" value="F:glycosyltransferase activity"/>
    <property type="evidence" value="ECO:0007669"/>
    <property type="project" value="InterPro"/>
</dbReference>
<dbReference type="PANTHER" id="PTHR46401">
    <property type="entry name" value="GLYCOSYLTRANSFERASE WBBK-RELATED"/>
    <property type="match status" value="1"/>
</dbReference>
<gene>
    <name evidence="3" type="ORF">UV61_C0002G0282</name>
</gene>
<dbReference type="GO" id="GO:0009103">
    <property type="term" value="P:lipopolysaccharide biosynthetic process"/>
    <property type="evidence" value="ECO:0007669"/>
    <property type="project" value="TreeGrafter"/>
</dbReference>
<keyword evidence="1 3" id="KW-0808">Transferase</keyword>
<evidence type="ECO:0000313" key="3">
    <source>
        <dbReference type="EMBL" id="KKS87561.1"/>
    </source>
</evidence>
<comment type="caution">
    <text evidence="3">The sequence shown here is derived from an EMBL/GenBank/DDBJ whole genome shotgun (WGS) entry which is preliminary data.</text>
</comment>
<dbReference type="InterPro" id="IPR001296">
    <property type="entry name" value="Glyco_trans_1"/>
</dbReference>
<dbReference type="Gene3D" id="3.40.50.2000">
    <property type="entry name" value="Glycogen Phosphorylase B"/>
    <property type="match status" value="2"/>
</dbReference>
<reference evidence="3 4" key="1">
    <citation type="journal article" date="2015" name="Nature">
        <title>rRNA introns, odd ribosomes, and small enigmatic genomes across a large radiation of phyla.</title>
        <authorList>
            <person name="Brown C.T."/>
            <person name="Hug L.A."/>
            <person name="Thomas B.C."/>
            <person name="Sharon I."/>
            <person name="Castelle C.J."/>
            <person name="Singh A."/>
            <person name="Wilkins M.J."/>
            <person name="Williams K.H."/>
            <person name="Banfield J.F."/>
        </authorList>
    </citation>
    <scope>NUCLEOTIDE SEQUENCE [LARGE SCALE GENOMIC DNA]</scope>
</reference>
<sequence>MKPKIKVCMFGTYDKNYTSNKLILQGLRENQIEILEINAHTAVTRLDKKQEMSWYQLLKRILVKYRILIEILKNWQKIRTVDVIYVGYPGHFDVLLAYPLAKLFSKKLVFNPLLIFYTGFSEEQGILKKKSLLAQIIKMGETLIYNLCDLVFADTPFQKEYLIRDFSVPEKKLRVLPIGADDRYYQYTPYTNLSKKINVVYYGLYSPIHGVEYIIAAADILKTDPDIKFTMVGNRGHTFDVNLAKANELRLTNVKFYYDLPLEKHPPLIQEADIFLGFLQKHPSVDRVIPNKIYQGLALGKVVLTADAPVVRSLFTHKKNMYFCIPGSTDALVKAILELKNNPKLRQEIAENGHSLYQEKYTPRAVGKQMMAYISEIL</sequence>
<evidence type="ECO:0000313" key="4">
    <source>
        <dbReference type="Proteomes" id="UP000034050"/>
    </source>
</evidence>
<dbReference type="Pfam" id="PF00534">
    <property type="entry name" value="Glycos_transf_1"/>
    <property type="match status" value="1"/>
</dbReference>
<proteinExistence type="predicted"/>
<protein>
    <submittedName>
        <fullName evidence="3">Glycosyl transferase group 1</fullName>
    </submittedName>
</protein>
<dbReference type="EMBL" id="LCFD01000002">
    <property type="protein sequence ID" value="KKS87561.1"/>
    <property type="molecule type" value="Genomic_DNA"/>
</dbReference>
<feature type="domain" description="Glycosyl transferase family 1" evidence="2">
    <location>
        <begin position="194"/>
        <end position="353"/>
    </location>
</feature>
<organism evidence="3 4">
    <name type="scientific">Candidatus Gottesmanbacteria bacterium GW2011_GWB1_43_11</name>
    <dbReference type="NCBI Taxonomy" id="1618446"/>
    <lineage>
        <taxon>Bacteria</taxon>
        <taxon>Candidatus Gottesmaniibacteriota</taxon>
    </lineage>
</organism>
<dbReference type="PANTHER" id="PTHR46401:SF2">
    <property type="entry name" value="GLYCOSYLTRANSFERASE WBBK-RELATED"/>
    <property type="match status" value="1"/>
</dbReference>
<evidence type="ECO:0000259" key="2">
    <source>
        <dbReference type="Pfam" id="PF00534"/>
    </source>
</evidence>
<dbReference type="CDD" id="cd03794">
    <property type="entry name" value="GT4_WbuB-like"/>
    <property type="match status" value="1"/>
</dbReference>
<dbReference type="AlphaFoldDB" id="A0A0G1EX62"/>
<evidence type="ECO:0000256" key="1">
    <source>
        <dbReference type="ARBA" id="ARBA00022679"/>
    </source>
</evidence>
<name>A0A0G1EX62_9BACT</name>